<dbReference type="EMBL" id="KB008060">
    <property type="protein sequence ID" value="ELR14333.1"/>
    <property type="molecule type" value="Genomic_DNA"/>
</dbReference>
<protein>
    <submittedName>
        <fullName evidence="1">Uncharacterized protein</fullName>
    </submittedName>
</protein>
<reference evidence="1 2" key="1">
    <citation type="journal article" date="2013" name="Genome Biol.">
        <title>Genome of Acanthamoeba castellanii highlights extensive lateral gene transfer and early evolution of tyrosine kinase signaling.</title>
        <authorList>
            <person name="Clarke M."/>
            <person name="Lohan A.J."/>
            <person name="Liu B."/>
            <person name="Lagkouvardos I."/>
            <person name="Roy S."/>
            <person name="Zafar N."/>
            <person name="Bertelli C."/>
            <person name="Schilde C."/>
            <person name="Kianianmomeni A."/>
            <person name="Burglin T.R."/>
            <person name="Frech C."/>
            <person name="Turcotte B."/>
            <person name="Kopec K.O."/>
            <person name="Synnott J.M."/>
            <person name="Choo C."/>
            <person name="Paponov I."/>
            <person name="Finkler A."/>
            <person name="Soon Heng Tan C."/>
            <person name="Hutchins A.P."/>
            <person name="Weinmeier T."/>
            <person name="Rattei T."/>
            <person name="Chu J.S."/>
            <person name="Gimenez G."/>
            <person name="Irimia M."/>
            <person name="Rigden D.J."/>
            <person name="Fitzpatrick D.A."/>
            <person name="Lorenzo-Morales J."/>
            <person name="Bateman A."/>
            <person name="Chiu C.H."/>
            <person name="Tang P."/>
            <person name="Hegemann P."/>
            <person name="Fromm H."/>
            <person name="Raoult D."/>
            <person name="Greub G."/>
            <person name="Miranda-Saavedra D."/>
            <person name="Chen N."/>
            <person name="Nash P."/>
            <person name="Ginger M.L."/>
            <person name="Horn M."/>
            <person name="Schaap P."/>
            <person name="Caler L."/>
            <person name="Loftus B."/>
        </authorList>
    </citation>
    <scope>NUCLEOTIDE SEQUENCE [LARGE SCALE GENOMIC DNA]</scope>
    <source>
        <strain evidence="1 2">Neff</strain>
    </source>
</reference>
<dbReference type="KEGG" id="acan:ACA1_107540"/>
<evidence type="ECO:0000313" key="2">
    <source>
        <dbReference type="Proteomes" id="UP000011083"/>
    </source>
</evidence>
<keyword evidence="2" id="KW-1185">Reference proteome</keyword>
<dbReference type="Proteomes" id="UP000011083">
    <property type="component" value="Unassembled WGS sequence"/>
</dbReference>
<dbReference type="RefSeq" id="XP_004336346.1">
    <property type="nucleotide sequence ID" value="XM_004336298.1"/>
</dbReference>
<evidence type="ECO:0000313" key="1">
    <source>
        <dbReference type="EMBL" id="ELR14333.1"/>
    </source>
</evidence>
<sequence length="336" mass="38098">MQRATNAALRKGVMPLHSRLKIATGRQLWESGLLPPLPTLRPLFLHLPPNVPSGLGWVDENAMEHRFTMFVQTAVGKMMLDHAPHHCTVHLPAVLPFELPHVKAKVAEKEYATVEEDIAKYKCREVHWKDFVWPLWQLSRLHEMAHLDPEAEPLPLSPLSFRETVCGRDTHEFLHHVEAAVQAQLLRLPRDKELTHEKAVHGKTSNHLSPEKMQRGIAAEKAAAKDLWLYPQLGTDLCPATAEFVIDDTVLNVSATTDPRRHWEKGLTELFAYAALARQQGMAVGEVGLFYPFSRHLVHVPIHDWDHRPLFDRVLSSPDVEVGPAPDDLYRAVDSR</sequence>
<gene>
    <name evidence="1" type="ORF">ACA1_107540</name>
</gene>
<name>L8GNK7_ACACF</name>
<dbReference type="GeneID" id="14914904"/>
<proteinExistence type="predicted"/>
<organism evidence="1 2">
    <name type="scientific">Acanthamoeba castellanii (strain ATCC 30010 / Neff)</name>
    <dbReference type="NCBI Taxonomy" id="1257118"/>
    <lineage>
        <taxon>Eukaryota</taxon>
        <taxon>Amoebozoa</taxon>
        <taxon>Discosea</taxon>
        <taxon>Longamoebia</taxon>
        <taxon>Centramoebida</taxon>
        <taxon>Acanthamoebidae</taxon>
        <taxon>Acanthamoeba</taxon>
    </lineage>
</organism>
<dbReference type="VEuPathDB" id="AmoebaDB:ACA1_107540"/>
<accession>L8GNK7</accession>
<dbReference type="AlphaFoldDB" id="L8GNK7"/>